<feature type="transmembrane region" description="Helical" evidence="1">
    <location>
        <begin position="141"/>
        <end position="164"/>
    </location>
</feature>
<sequence length="241" mass="26705">MIGAMIGATVALVLYSLWVRRDTWWSRWENAASFALALEACALVLMSPWASRTIGLQIHRSLGVWNVPQLLGHLGLIVAVTANIYHMLVRMADHDQVRMIMRRQLLIPISLCLAVMVPAYLRSDQQYQPDIFAAPSNDAWMMLYEIVGCALVIYLSGYVSRLMLTLRHDPRAKSTIDIFLVSMAFATAACLIVVGSSWVDGDDATPGIWFCICMAVATFAFGSAQSWKAKSSWFTPVAGGR</sequence>
<evidence type="ECO:0000256" key="1">
    <source>
        <dbReference type="SAM" id="Phobius"/>
    </source>
</evidence>
<feature type="transmembrane region" description="Helical" evidence="1">
    <location>
        <begin position="70"/>
        <end position="88"/>
    </location>
</feature>
<feature type="transmembrane region" description="Helical" evidence="1">
    <location>
        <begin position="176"/>
        <end position="195"/>
    </location>
</feature>
<evidence type="ECO:0008006" key="4">
    <source>
        <dbReference type="Google" id="ProtNLM"/>
    </source>
</evidence>
<evidence type="ECO:0000313" key="2">
    <source>
        <dbReference type="EMBL" id="CAJ1505381.1"/>
    </source>
</evidence>
<dbReference type="EMBL" id="OY726394">
    <property type="protein sequence ID" value="CAJ1505381.1"/>
    <property type="molecule type" value="Genomic_DNA"/>
</dbReference>
<organism evidence="2 3">
    <name type="scientific">[Mycobacterium] kokjensenii</name>
    <dbReference type="NCBI Taxonomy" id="3064287"/>
    <lineage>
        <taxon>Bacteria</taxon>
        <taxon>Bacillati</taxon>
        <taxon>Actinomycetota</taxon>
        <taxon>Actinomycetes</taxon>
        <taxon>Mycobacteriales</taxon>
        <taxon>Mycobacteriaceae</taxon>
        <taxon>Mycolicibacter</taxon>
    </lineage>
</organism>
<reference evidence="2 3" key="1">
    <citation type="submission" date="2023-08" db="EMBL/GenBank/DDBJ databases">
        <authorList>
            <person name="Folkvardsen B D."/>
            <person name="Norman A."/>
        </authorList>
    </citation>
    <scope>NUCLEOTIDE SEQUENCE [LARGE SCALE GENOMIC DNA]</scope>
    <source>
        <strain evidence="2 3">Mu0083</strain>
    </source>
</reference>
<keyword evidence="1" id="KW-1133">Transmembrane helix</keyword>
<keyword evidence="3" id="KW-1185">Reference proteome</keyword>
<keyword evidence="1" id="KW-0472">Membrane</keyword>
<feature type="transmembrane region" description="Helical" evidence="1">
    <location>
        <begin position="100"/>
        <end position="121"/>
    </location>
</feature>
<keyword evidence="1" id="KW-0812">Transmembrane</keyword>
<evidence type="ECO:0000313" key="3">
    <source>
        <dbReference type="Proteomes" id="UP001190336"/>
    </source>
</evidence>
<feature type="transmembrane region" description="Helical" evidence="1">
    <location>
        <begin position="30"/>
        <end position="50"/>
    </location>
</feature>
<feature type="transmembrane region" description="Helical" evidence="1">
    <location>
        <begin position="207"/>
        <end position="224"/>
    </location>
</feature>
<proteinExistence type="predicted"/>
<protein>
    <recommendedName>
        <fullName evidence="4">GP55 protein</fullName>
    </recommendedName>
</protein>
<name>A0ABM9LVE5_9MYCO</name>
<dbReference type="Proteomes" id="UP001190336">
    <property type="component" value="Chromosome"/>
</dbReference>
<gene>
    <name evidence="2" type="ORF">MU0083_003678</name>
</gene>
<accession>A0ABM9LVE5</accession>
<dbReference type="RefSeq" id="WP_308474339.1">
    <property type="nucleotide sequence ID" value="NZ_OY726394.1"/>
</dbReference>